<name>A0AAE3EJN8_9SPIR</name>
<sequence>MFSNFTKSIIEKIANSQNRDDKNPSGTFFIQNWIDKNINRLTAFGILISVGTFIQSMSQQTIIMIILGYCFILLSVVIWLTMDKETIFTLALITDEKEQIVYLFFNLIVYISNIIIILYAVSTIKKEHIGIMMFVYSVIWCRFTMKLVDRLNNKSKSKIINLLYTLFIVFIIVFSLVDFSTMFSYSFKILRVLQQ</sequence>
<proteinExistence type="predicted"/>
<keyword evidence="1" id="KW-0472">Membrane</keyword>
<reference evidence="2" key="1">
    <citation type="submission" date="2021-08" db="EMBL/GenBank/DDBJ databases">
        <title>Comparative analyses of Brucepasteria parasyntrophica and Teretinema zuelzerae.</title>
        <authorList>
            <person name="Song Y."/>
            <person name="Brune A."/>
        </authorList>
    </citation>
    <scope>NUCLEOTIDE SEQUENCE</scope>
    <source>
        <strain evidence="2">DSM 1903</strain>
    </source>
</reference>
<feature type="transmembrane region" description="Helical" evidence="1">
    <location>
        <begin position="100"/>
        <end position="122"/>
    </location>
</feature>
<protein>
    <submittedName>
        <fullName evidence="2">Uncharacterized protein</fullName>
    </submittedName>
</protein>
<dbReference type="AlphaFoldDB" id="A0AAE3EJN8"/>
<feature type="transmembrane region" description="Helical" evidence="1">
    <location>
        <begin position="159"/>
        <end position="177"/>
    </location>
</feature>
<keyword evidence="1" id="KW-0812">Transmembrane</keyword>
<comment type="caution">
    <text evidence="2">The sequence shown here is derived from an EMBL/GenBank/DDBJ whole genome shotgun (WGS) entry which is preliminary data.</text>
</comment>
<keyword evidence="3" id="KW-1185">Reference proteome</keyword>
<organism evidence="2 3">
    <name type="scientific">Teretinema zuelzerae</name>
    <dbReference type="NCBI Taxonomy" id="156"/>
    <lineage>
        <taxon>Bacteria</taxon>
        <taxon>Pseudomonadati</taxon>
        <taxon>Spirochaetota</taxon>
        <taxon>Spirochaetia</taxon>
        <taxon>Spirochaetales</taxon>
        <taxon>Treponemataceae</taxon>
        <taxon>Teretinema</taxon>
    </lineage>
</organism>
<feature type="transmembrane region" description="Helical" evidence="1">
    <location>
        <begin position="38"/>
        <end position="56"/>
    </location>
</feature>
<evidence type="ECO:0000313" key="3">
    <source>
        <dbReference type="Proteomes" id="UP001198163"/>
    </source>
</evidence>
<feature type="transmembrane region" description="Helical" evidence="1">
    <location>
        <begin position="62"/>
        <end position="80"/>
    </location>
</feature>
<dbReference type="EMBL" id="JAINWA010000003">
    <property type="protein sequence ID" value="MCD1655952.1"/>
    <property type="molecule type" value="Genomic_DNA"/>
</dbReference>
<evidence type="ECO:0000313" key="2">
    <source>
        <dbReference type="EMBL" id="MCD1655952.1"/>
    </source>
</evidence>
<keyword evidence="1" id="KW-1133">Transmembrane helix</keyword>
<evidence type="ECO:0000256" key="1">
    <source>
        <dbReference type="SAM" id="Phobius"/>
    </source>
</evidence>
<feature type="transmembrane region" description="Helical" evidence="1">
    <location>
        <begin position="128"/>
        <end position="147"/>
    </location>
</feature>
<accession>A0AAE3EJN8</accession>
<dbReference type="RefSeq" id="WP_230758102.1">
    <property type="nucleotide sequence ID" value="NZ_JAINWA010000003.1"/>
</dbReference>
<dbReference type="Proteomes" id="UP001198163">
    <property type="component" value="Unassembled WGS sequence"/>
</dbReference>
<gene>
    <name evidence="2" type="ORF">K7J14_14730</name>
</gene>